<proteinExistence type="predicted"/>
<accession>A0A397GEW9</accession>
<reference evidence="1" key="1">
    <citation type="submission" date="2018-08" db="EMBL/GenBank/DDBJ databases">
        <title>Draft genome sequence of azole-resistant Aspergillus thermomutatus (Neosartorya pseudofischeri) strain HMR AF 39, isolated from a human nasal aspirate.</title>
        <authorList>
            <person name="Parent-Michaud M."/>
            <person name="Dufresne P.J."/>
            <person name="Fournier E."/>
            <person name="Martineau C."/>
            <person name="Moreira S."/>
            <person name="Perkins V."/>
            <person name="De Repentigny L."/>
            <person name="Dufresne S.F."/>
        </authorList>
    </citation>
    <scope>NUCLEOTIDE SEQUENCE [LARGE SCALE GENOMIC DNA]</scope>
    <source>
        <strain evidence="1">HMR AF 39</strain>
    </source>
</reference>
<name>A0A397GEW9_ASPTH</name>
<dbReference type="RefSeq" id="XP_026611937.1">
    <property type="nucleotide sequence ID" value="XM_026757478.1"/>
</dbReference>
<keyword evidence="2" id="KW-1185">Reference proteome</keyword>
<dbReference type="VEuPathDB" id="FungiDB:CDV56_103859"/>
<dbReference type="OrthoDB" id="4511124at2759"/>
<comment type="caution">
    <text evidence="1">The sequence shown here is derived from an EMBL/GenBank/DDBJ whole genome shotgun (WGS) entry which is preliminary data.</text>
</comment>
<protein>
    <submittedName>
        <fullName evidence="1">Uncharacterized protein</fullName>
    </submittedName>
</protein>
<sequence length="352" mass="39468">MIYDSTTSRYKDLKRLAKCRFTFRGNELALQIAKFGDPGNNGPYTYIVDAGPDIQAALNTKFKAGNGGSIPAYEIREKIRAKKGRSTEERSNPEQIRSVYHLFGTIQGTTLAAHCPISGEINLAMPQWDHGKEKIWMPYSPWGGVTATANFSQNRVLQKVPSINTSMNHSTMALEATIYGALWHYRELKRLMLNTLEWGWKANTVKKKIEWHVKPAPSTKVDDYDWLGVVKGMKELLQNLNADSTVKSAEARGPLWSICLESKGAASAAAGKTLSLNAKGKNYKVRIEPYHQGGPTKMVHGETRGPKRRVVFERPPGCIKFELPFGKEFSDYVVRFWPEPVDGPCHFCKGMD</sequence>
<dbReference type="Proteomes" id="UP000215305">
    <property type="component" value="Unassembled WGS sequence"/>
</dbReference>
<dbReference type="EMBL" id="NKHU02000199">
    <property type="protein sequence ID" value="RHZ48374.1"/>
    <property type="molecule type" value="Genomic_DNA"/>
</dbReference>
<organism evidence="1 2">
    <name type="scientific">Aspergillus thermomutatus</name>
    <name type="common">Neosartorya pseudofischeri</name>
    <dbReference type="NCBI Taxonomy" id="41047"/>
    <lineage>
        <taxon>Eukaryota</taxon>
        <taxon>Fungi</taxon>
        <taxon>Dikarya</taxon>
        <taxon>Ascomycota</taxon>
        <taxon>Pezizomycotina</taxon>
        <taxon>Eurotiomycetes</taxon>
        <taxon>Eurotiomycetidae</taxon>
        <taxon>Eurotiales</taxon>
        <taxon>Aspergillaceae</taxon>
        <taxon>Aspergillus</taxon>
        <taxon>Aspergillus subgen. Fumigati</taxon>
    </lineage>
</organism>
<evidence type="ECO:0000313" key="1">
    <source>
        <dbReference type="EMBL" id="RHZ48374.1"/>
    </source>
</evidence>
<dbReference type="GeneID" id="38125833"/>
<evidence type="ECO:0000313" key="2">
    <source>
        <dbReference type="Proteomes" id="UP000215305"/>
    </source>
</evidence>
<dbReference type="AlphaFoldDB" id="A0A397GEW9"/>
<gene>
    <name evidence="1" type="ORF">CDV56_103859</name>
</gene>